<keyword evidence="1" id="KW-0812">Transmembrane</keyword>
<evidence type="ECO:0000313" key="3">
    <source>
        <dbReference type="Proteomes" id="UP000012024"/>
    </source>
</evidence>
<gene>
    <name evidence="2" type="ORF">D778_01907</name>
</gene>
<reference evidence="2 3" key="1">
    <citation type="submission" date="2012-12" db="EMBL/GenBank/DDBJ databases">
        <title>Genome assembly of Formosa sp. AK20.</title>
        <authorList>
            <person name="Kumar R."/>
            <person name="Khatri I."/>
            <person name="Vaidya B."/>
            <person name="Subramanian S."/>
            <person name="Pinnaka A."/>
        </authorList>
    </citation>
    <scope>NUCLEOTIDE SEQUENCE [LARGE SCALE GENOMIC DNA]</scope>
    <source>
        <strain evidence="2 3">AK20</strain>
    </source>
</reference>
<evidence type="ECO:0000256" key="1">
    <source>
        <dbReference type="SAM" id="Phobius"/>
    </source>
</evidence>
<protein>
    <submittedName>
        <fullName evidence="2">Uncharacterized protein</fullName>
    </submittedName>
</protein>
<evidence type="ECO:0000313" key="2">
    <source>
        <dbReference type="EMBL" id="EMQ96017.1"/>
    </source>
</evidence>
<dbReference type="AlphaFoldDB" id="M7MIB6"/>
<name>M7MIB6_9FLAO</name>
<dbReference type="EMBL" id="ANLA01000004">
    <property type="protein sequence ID" value="EMQ96017.1"/>
    <property type="molecule type" value="Genomic_DNA"/>
</dbReference>
<keyword evidence="1" id="KW-0472">Membrane</keyword>
<organism evidence="2 3">
    <name type="scientific">Xanthomarina gelatinilytica</name>
    <dbReference type="NCBI Taxonomy" id="1137281"/>
    <lineage>
        <taxon>Bacteria</taxon>
        <taxon>Pseudomonadati</taxon>
        <taxon>Bacteroidota</taxon>
        <taxon>Flavobacteriia</taxon>
        <taxon>Flavobacteriales</taxon>
        <taxon>Flavobacteriaceae</taxon>
        <taxon>Xanthomarina</taxon>
    </lineage>
</organism>
<keyword evidence="1" id="KW-1133">Transmembrane helix</keyword>
<sequence length="158" mass="18483">MFRDFYFYPTQPFQPFCIYKINMYFLMKKFVAYCLMVVFIFSCSISDDGSQDIYYELLPVETATLPDEFHLGDTYEITLTYIRPSTCYAFNNIYYLKEGNQRTVAIVAYLVSGNNNCETLNEEMETSFNFKATNSGSYIFKFWLGDSNYQTVVVPVVD</sequence>
<dbReference type="PATRIC" id="fig|1137281.3.peg.506"/>
<comment type="caution">
    <text evidence="2">The sequence shown here is derived from an EMBL/GenBank/DDBJ whole genome shotgun (WGS) entry which is preliminary data.</text>
</comment>
<accession>M7MIB6</accession>
<dbReference type="Proteomes" id="UP000012024">
    <property type="component" value="Unassembled WGS sequence"/>
</dbReference>
<keyword evidence="3" id="KW-1185">Reference proteome</keyword>
<feature type="transmembrane region" description="Helical" evidence="1">
    <location>
        <begin position="21"/>
        <end position="41"/>
    </location>
</feature>
<dbReference type="eggNOG" id="ENOG5032Y35">
    <property type="taxonomic scope" value="Bacteria"/>
</dbReference>
<proteinExistence type="predicted"/>